<reference evidence="13" key="1">
    <citation type="submission" date="2016-10" db="EMBL/GenBank/DDBJ databases">
        <authorList>
            <person name="Varghese N."/>
            <person name="Submissions S."/>
        </authorList>
    </citation>
    <scope>NUCLEOTIDE SEQUENCE [LARGE SCALE GENOMIC DNA]</scope>
    <source>
        <strain evidence="13">DSM 17044</strain>
    </source>
</reference>
<evidence type="ECO:0000256" key="6">
    <source>
        <dbReference type="ARBA" id="ARBA00022500"/>
    </source>
</evidence>
<evidence type="ECO:0000256" key="7">
    <source>
        <dbReference type="ARBA" id="ARBA00022779"/>
    </source>
</evidence>
<feature type="domain" description="Flagellar motor switch protein FliN-like C-terminal" evidence="11">
    <location>
        <begin position="307"/>
        <end position="372"/>
    </location>
</feature>
<dbReference type="GO" id="GO:0005886">
    <property type="term" value="C:plasma membrane"/>
    <property type="evidence" value="ECO:0007669"/>
    <property type="project" value="UniProtKB-SubCell"/>
</dbReference>
<dbReference type="OrthoDB" id="5383473at2"/>
<dbReference type="Gene3D" id="3.40.1550.10">
    <property type="entry name" value="CheC-like"/>
    <property type="match status" value="1"/>
</dbReference>
<dbReference type="Proteomes" id="UP000182719">
    <property type="component" value="Unassembled WGS sequence"/>
</dbReference>
<protein>
    <recommendedName>
        <fullName evidence="4">Flagellar motor switch protein FliM</fullName>
    </recommendedName>
</protein>
<proteinExistence type="inferred from homology"/>
<evidence type="ECO:0000256" key="9">
    <source>
        <dbReference type="ARBA" id="ARBA00023143"/>
    </source>
</evidence>
<dbReference type="PANTHER" id="PTHR30034:SF6">
    <property type="entry name" value="YOP PROTEINS TRANSLOCATION PROTEIN Q"/>
    <property type="match status" value="1"/>
</dbReference>
<dbReference type="Gene3D" id="2.30.330.10">
    <property type="entry name" value="SpoA-like"/>
    <property type="match status" value="1"/>
</dbReference>
<organism evidence="12 13">
    <name type="scientific">Stigmatella aurantiaca</name>
    <dbReference type="NCBI Taxonomy" id="41"/>
    <lineage>
        <taxon>Bacteria</taxon>
        <taxon>Pseudomonadati</taxon>
        <taxon>Myxococcota</taxon>
        <taxon>Myxococcia</taxon>
        <taxon>Myxococcales</taxon>
        <taxon>Cystobacterineae</taxon>
        <taxon>Archangiaceae</taxon>
        <taxon>Stigmatella</taxon>
    </lineage>
</organism>
<keyword evidence="8" id="KW-0472">Membrane</keyword>
<keyword evidence="6" id="KW-0145">Chemotaxis</keyword>
<dbReference type="AlphaFoldDB" id="A0A1H7QW66"/>
<evidence type="ECO:0000256" key="5">
    <source>
        <dbReference type="ARBA" id="ARBA00022475"/>
    </source>
</evidence>
<dbReference type="PANTHER" id="PTHR30034">
    <property type="entry name" value="FLAGELLAR MOTOR SWITCH PROTEIN FLIM"/>
    <property type="match status" value="1"/>
</dbReference>
<dbReference type="EMBL" id="FOAP01000006">
    <property type="protein sequence ID" value="SEL51567.1"/>
    <property type="molecule type" value="Genomic_DNA"/>
</dbReference>
<comment type="subcellular location">
    <subcellularLocation>
        <location evidence="1">Bacterial flagellum basal body</location>
    </subcellularLocation>
    <subcellularLocation>
        <location evidence="2">Cell membrane</location>
        <topology evidence="2">Peripheral membrane protein</topology>
    </subcellularLocation>
</comment>
<keyword evidence="13" id="KW-1185">Reference proteome</keyword>
<evidence type="ECO:0000313" key="12">
    <source>
        <dbReference type="EMBL" id="SEL51567.1"/>
    </source>
</evidence>
<name>A0A1H7QW66_STIAU</name>
<dbReference type="GO" id="GO:0071978">
    <property type="term" value="P:bacterial-type flagellum-dependent swarming motility"/>
    <property type="evidence" value="ECO:0007669"/>
    <property type="project" value="TreeGrafter"/>
</dbReference>
<keyword evidence="7" id="KW-0283">Flagellar rotation</keyword>
<evidence type="ECO:0000259" key="11">
    <source>
        <dbReference type="Pfam" id="PF01052"/>
    </source>
</evidence>
<evidence type="ECO:0000256" key="3">
    <source>
        <dbReference type="ARBA" id="ARBA00011049"/>
    </source>
</evidence>
<dbReference type="GO" id="GO:0009425">
    <property type="term" value="C:bacterial-type flagellum basal body"/>
    <property type="evidence" value="ECO:0007669"/>
    <property type="project" value="UniProtKB-SubCell"/>
</dbReference>
<evidence type="ECO:0000256" key="4">
    <source>
        <dbReference type="ARBA" id="ARBA00021898"/>
    </source>
</evidence>
<dbReference type="GO" id="GO:0050918">
    <property type="term" value="P:positive chemotaxis"/>
    <property type="evidence" value="ECO:0007669"/>
    <property type="project" value="TreeGrafter"/>
</dbReference>
<accession>A0A1H7QW66</accession>
<evidence type="ECO:0000256" key="2">
    <source>
        <dbReference type="ARBA" id="ARBA00004202"/>
    </source>
</evidence>
<comment type="function">
    <text evidence="10">FliM is one of three proteins (FliG, FliN, FliM) that forms the rotor-mounted switch complex (C ring), located at the base of the basal body. This complex interacts with the CheY and CheZ chemotaxis proteins, in addition to contacting components of the motor that determine the direction of flagellar rotation.</text>
</comment>
<comment type="similarity">
    <text evidence="3">Belongs to the FliM family.</text>
</comment>
<evidence type="ECO:0000256" key="1">
    <source>
        <dbReference type="ARBA" id="ARBA00004117"/>
    </source>
</evidence>
<sequence length="374" mass="39949">MSLSSSKMSKLSRLGARRLTRAHVTLGERPQLSRMGQQALHAICESLGRELGCPVSASARLAEATVLPAAGLSHTAAFVFLKLSATGGSAVLELAPPVLFAALERLAGGPSQPGPVTRLTRLEEATLAYLIMASLVAFRTQGELYRRWVPHLSGVTMSRRDALARLDGRRAHVGIELALTVGQTTAGARLVIPAVVLESPCKDLPVQRAPTLAPEVLAASLRARCFLGNRELLPSELEALAVGDVVVFEGVHWRGAHLLGRGRLVTRGFELVGTFSPEGFSLIRARNRAVEANMVAVNERGEGMPPLPVEVEIELTRLLLPLSELAVLKPGQLLPLRINVSEPVVLRVGDRGVARAELVDIDGEIGARILSLLP</sequence>
<evidence type="ECO:0000256" key="8">
    <source>
        <dbReference type="ARBA" id="ARBA00023136"/>
    </source>
</evidence>
<dbReference type="InterPro" id="IPR001543">
    <property type="entry name" value="FliN-like_C"/>
</dbReference>
<gene>
    <name evidence="12" type="ORF">SAMN05444354_106277</name>
</gene>
<dbReference type="Pfam" id="PF01052">
    <property type="entry name" value="FliMN_C"/>
    <property type="match status" value="1"/>
</dbReference>
<keyword evidence="5" id="KW-1003">Cell membrane</keyword>
<evidence type="ECO:0000313" key="13">
    <source>
        <dbReference type="Proteomes" id="UP000182719"/>
    </source>
</evidence>
<dbReference type="SUPFAM" id="SSF101801">
    <property type="entry name" value="Surface presentation of antigens (SPOA)"/>
    <property type="match status" value="1"/>
</dbReference>
<keyword evidence="9" id="KW-0975">Bacterial flagellum</keyword>
<dbReference type="InterPro" id="IPR028976">
    <property type="entry name" value="CheC-like_sf"/>
</dbReference>
<evidence type="ECO:0000256" key="10">
    <source>
        <dbReference type="ARBA" id="ARBA00025044"/>
    </source>
</evidence>
<dbReference type="InterPro" id="IPR036429">
    <property type="entry name" value="SpoA-like_sf"/>
</dbReference>